<name>A0ABT9BRG8_9MICO</name>
<feature type="signal peptide" evidence="2">
    <location>
        <begin position="1"/>
        <end position="27"/>
    </location>
</feature>
<sequence>MRRLIALSTAAVIGLGGVVLAASPASAACTPALPDPSTTMIEAAAGGEATFAIPGLCVGPSGSLAVTNNPSAADVSWTETAGSIPSITVTAANDTPAVAPVTLVADLGDGTQRSYYLAAYFGVSSEVVWPAAAVPAQIAIPAGGGMGEFELPGLYWPRYSECEIRVTSVPENDDFVVGPPNGTGGPIQIGLKEGTEFVGVLDVSYALACTPPGGERSGATYRILLYVGVPIPVAPQLAATGSTPWAPAAPIAALLALGGVLVLLQSRRTARR</sequence>
<dbReference type="EMBL" id="JAUQUB010000003">
    <property type="protein sequence ID" value="MDO7883043.1"/>
    <property type="molecule type" value="Genomic_DNA"/>
</dbReference>
<organism evidence="3 4">
    <name type="scientific">Antiquaquibacter soli</name>
    <dbReference type="NCBI Taxonomy" id="3064523"/>
    <lineage>
        <taxon>Bacteria</taxon>
        <taxon>Bacillati</taxon>
        <taxon>Actinomycetota</taxon>
        <taxon>Actinomycetes</taxon>
        <taxon>Micrococcales</taxon>
        <taxon>Microbacteriaceae</taxon>
        <taxon>Antiquaquibacter</taxon>
    </lineage>
</organism>
<evidence type="ECO:0000256" key="1">
    <source>
        <dbReference type="SAM" id="Phobius"/>
    </source>
</evidence>
<keyword evidence="2" id="KW-0732">Signal</keyword>
<feature type="transmembrane region" description="Helical" evidence="1">
    <location>
        <begin position="245"/>
        <end position="264"/>
    </location>
</feature>
<keyword evidence="1" id="KW-0472">Membrane</keyword>
<keyword evidence="1" id="KW-1133">Transmembrane helix</keyword>
<evidence type="ECO:0000256" key="2">
    <source>
        <dbReference type="SAM" id="SignalP"/>
    </source>
</evidence>
<dbReference type="PROSITE" id="PS51257">
    <property type="entry name" value="PROKAR_LIPOPROTEIN"/>
    <property type="match status" value="1"/>
</dbReference>
<evidence type="ECO:0000313" key="3">
    <source>
        <dbReference type="EMBL" id="MDO7883043.1"/>
    </source>
</evidence>
<dbReference type="RefSeq" id="WP_305003473.1">
    <property type="nucleotide sequence ID" value="NZ_JAUQUB010000003.1"/>
</dbReference>
<feature type="chain" id="PRO_5046588227" description="LPXTG cell wall anchor domain-containing protein" evidence="2">
    <location>
        <begin position="28"/>
        <end position="272"/>
    </location>
</feature>
<gene>
    <name evidence="3" type="ORF">Q5716_12465</name>
</gene>
<protein>
    <recommendedName>
        <fullName evidence="5">LPXTG cell wall anchor domain-containing protein</fullName>
    </recommendedName>
</protein>
<accession>A0ABT9BRG8</accession>
<evidence type="ECO:0000313" key="4">
    <source>
        <dbReference type="Proteomes" id="UP001241072"/>
    </source>
</evidence>
<reference evidence="3 4" key="1">
    <citation type="submission" date="2023-07" db="EMBL/GenBank/DDBJ databases">
        <title>Protaetiibacter sp. nov WY-16 isolated from soil.</title>
        <authorList>
            <person name="Liu B."/>
            <person name="Wan Y."/>
        </authorList>
    </citation>
    <scope>NUCLEOTIDE SEQUENCE [LARGE SCALE GENOMIC DNA]</scope>
    <source>
        <strain evidence="3 4">WY-16</strain>
    </source>
</reference>
<keyword evidence="1" id="KW-0812">Transmembrane</keyword>
<keyword evidence="4" id="KW-1185">Reference proteome</keyword>
<evidence type="ECO:0008006" key="5">
    <source>
        <dbReference type="Google" id="ProtNLM"/>
    </source>
</evidence>
<dbReference type="Proteomes" id="UP001241072">
    <property type="component" value="Unassembled WGS sequence"/>
</dbReference>
<comment type="caution">
    <text evidence="3">The sequence shown here is derived from an EMBL/GenBank/DDBJ whole genome shotgun (WGS) entry which is preliminary data.</text>
</comment>
<proteinExistence type="predicted"/>